<reference evidence="2" key="1">
    <citation type="submission" date="2023-02" db="EMBL/GenBank/DDBJ databases">
        <title>Colletotrichum kahawae CIFC_Que2 genome sequencing and assembly.</title>
        <authorList>
            <person name="Baroncelli R."/>
        </authorList>
    </citation>
    <scope>NUCLEOTIDE SEQUENCE</scope>
    <source>
        <strain evidence="2">CIFC_Que2</strain>
    </source>
</reference>
<comment type="caution">
    <text evidence="2">The sequence shown here is derived from an EMBL/GenBank/DDBJ whole genome shotgun (WGS) entry which is preliminary data.</text>
</comment>
<gene>
    <name evidence="2" type="ORF">CKAH01_12252</name>
</gene>
<dbReference type="Pfam" id="PF00646">
    <property type="entry name" value="F-box"/>
    <property type="match status" value="1"/>
</dbReference>
<accession>A0AAD9YV08</accession>
<dbReference type="InterPro" id="IPR001810">
    <property type="entry name" value="F-box_dom"/>
</dbReference>
<feature type="domain" description="F-box" evidence="1">
    <location>
        <begin position="1"/>
        <end position="45"/>
    </location>
</feature>
<dbReference type="AlphaFoldDB" id="A0AAD9YV08"/>
<dbReference type="Proteomes" id="UP001281614">
    <property type="component" value="Unassembled WGS sequence"/>
</dbReference>
<evidence type="ECO:0000313" key="3">
    <source>
        <dbReference type="Proteomes" id="UP001281614"/>
    </source>
</evidence>
<protein>
    <recommendedName>
        <fullName evidence="1">F-box domain-containing protein</fullName>
    </recommendedName>
</protein>
<evidence type="ECO:0000259" key="1">
    <source>
        <dbReference type="PROSITE" id="PS50181"/>
    </source>
</evidence>
<proteinExistence type="predicted"/>
<organism evidence="2 3">
    <name type="scientific">Colletotrichum kahawae</name>
    <name type="common">Coffee berry disease fungus</name>
    <dbReference type="NCBI Taxonomy" id="34407"/>
    <lineage>
        <taxon>Eukaryota</taxon>
        <taxon>Fungi</taxon>
        <taxon>Dikarya</taxon>
        <taxon>Ascomycota</taxon>
        <taxon>Pezizomycotina</taxon>
        <taxon>Sordariomycetes</taxon>
        <taxon>Hypocreomycetidae</taxon>
        <taxon>Glomerellales</taxon>
        <taxon>Glomerellaceae</taxon>
        <taxon>Colletotrichum</taxon>
        <taxon>Colletotrichum gloeosporioides species complex</taxon>
    </lineage>
</organism>
<dbReference type="EMBL" id="VYYT01000022">
    <property type="protein sequence ID" value="KAK2777127.1"/>
    <property type="molecule type" value="Genomic_DNA"/>
</dbReference>
<dbReference type="PROSITE" id="PS50181">
    <property type="entry name" value="FBOX"/>
    <property type="match status" value="1"/>
</dbReference>
<name>A0AAD9YV08_COLKA</name>
<evidence type="ECO:0000313" key="2">
    <source>
        <dbReference type="EMBL" id="KAK2777127.1"/>
    </source>
</evidence>
<sequence length="466" mass="53018">MANFVSLPIEIVEEVTDYLSPEDFLHLRVTCRAIADKTFRLFQADYFNTRAVMLEQLSMQNLVDISRHPILRQAVEQVELCVDHLIEPDTYKRRVSNAGDQRWENIGKLYRESWKDMTDQFNHRICTAQLAKALSRFPNCKAVGVGNTYKPWGAVKLARRIGTFPNQDDTWPPIPDPKISYERPKSKIHALRCIRALISAVCWSRLDVREIYITLGSDDEEDPDCAIPLMLILPTWLEVAAKQRLATVKTLSILIGSKAEDNDIRQSRELASNDPVRKRPRRWHADFQQFLNMFSSLSELTITAGLSSQLPNHPSPNTWFQAPHLRALTLIGVKCTTIEMLQLLQLHKNTLLELSLRRVGLSYFNDEEYQVPDMLFIQCNWERTEDSDALAESPDLSCAARPFSLETLAVGRSYAVLEFSTDSVGALPWNPANVRQGLGSSLLKSMHRTMIRCSGPTPELPRSGSH</sequence>
<keyword evidence="3" id="KW-1185">Reference proteome</keyword>